<evidence type="ECO:0000313" key="3">
    <source>
        <dbReference type="Proteomes" id="UP000600918"/>
    </source>
</evidence>
<organism evidence="2 3">
    <name type="scientific">Vespula pensylvanica</name>
    <name type="common">Western yellow jacket</name>
    <name type="synonym">Wasp</name>
    <dbReference type="NCBI Taxonomy" id="30213"/>
    <lineage>
        <taxon>Eukaryota</taxon>
        <taxon>Metazoa</taxon>
        <taxon>Ecdysozoa</taxon>
        <taxon>Arthropoda</taxon>
        <taxon>Hexapoda</taxon>
        <taxon>Insecta</taxon>
        <taxon>Pterygota</taxon>
        <taxon>Neoptera</taxon>
        <taxon>Endopterygota</taxon>
        <taxon>Hymenoptera</taxon>
        <taxon>Apocrita</taxon>
        <taxon>Aculeata</taxon>
        <taxon>Vespoidea</taxon>
        <taxon>Vespidae</taxon>
        <taxon>Vespinae</taxon>
        <taxon>Vespula</taxon>
    </lineage>
</organism>
<dbReference type="AlphaFoldDB" id="A0A834KU83"/>
<feature type="compositionally biased region" description="Basic residues" evidence="1">
    <location>
        <begin position="60"/>
        <end position="69"/>
    </location>
</feature>
<keyword evidence="3" id="KW-1185">Reference proteome</keyword>
<sequence>MIPLMFIRCRRSDELDRMDWTYGLRGSERNVKEKNTVWLNKKEEEEEEEEENVDEEEKGRSRRREKKKHESIVVSCASEFGGLAVA</sequence>
<accession>A0A834KU83</accession>
<proteinExistence type="predicted"/>
<evidence type="ECO:0000313" key="2">
    <source>
        <dbReference type="EMBL" id="KAF7413106.1"/>
    </source>
</evidence>
<dbReference type="Proteomes" id="UP000600918">
    <property type="component" value="Unassembled WGS sequence"/>
</dbReference>
<protein>
    <submittedName>
        <fullName evidence="2">Uncharacterized protein</fullName>
    </submittedName>
</protein>
<name>A0A834KU83_VESPE</name>
<evidence type="ECO:0000256" key="1">
    <source>
        <dbReference type="SAM" id="MobiDB-lite"/>
    </source>
</evidence>
<gene>
    <name evidence="2" type="ORF">H0235_012957</name>
</gene>
<dbReference type="EMBL" id="JACSDY010000012">
    <property type="protein sequence ID" value="KAF7413106.1"/>
    <property type="molecule type" value="Genomic_DNA"/>
</dbReference>
<feature type="compositionally biased region" description="Acidic residues" evidence="1">
    <location>
        <begin position="44"/>
        <end position="56"/>
    </location>
</feature>
<comment type="caution">
    <text evidence="2">The sequence shown here is derived from an EMBL/GenBank/DDBJ whole genome shotgun (WGS) entry which is preliminary data.</text>
</comment>
<feature type="region of interest" description="Disordered" evidence="1">
    <location>
        <begin position="41"/>
        <end position="70"/>
    </location>
</feature>
<reference evidence="2" key="1">
    <citation type="journal article" date="2020" name="G3 (Bethesda)">
        <title>High-Quality Assemblies for Three Invasive Social Wasps from the &lt;i&gt;Vespula&lt;/i&gt; Genus.</title>
        <authorList>
            <person name="Harrop T.W.R."/>
            <person name="Guhlin J."/>
            <person name="McLaughlin G.M."/>
            <person name="Permina E."/>
            <person name="Stockwell P."/>
            <person name="Gilligan J."/>
            <person name="Le Lec M.F."/>
            <person name="Gruber M.A.M."/>
            <person name="Quinn O."/>
            <person name="Lovegrove M."/>
            <person name="Duncan E.J."/>
            <person name="Remnant E.J."/>
            <person name="Van Eeckhoven J."/>
            <person name="Graham B."/>
            <person name="Knapp R.A."/>
            <person name="Langford K.W."/>
            <person name="Kronenberg Z."/>
            <person name="Press M.O."/>
            <person name="Eacker S.M."/>
            <person name="Wilson-Rankin E.E."/>
            <person name="Purcell J."/>
            <person name="Lester P.J."/>
            <person name="Dearden P.K."/>
        </authorList>
    </citation>
    <scope>NUCLEOTIDE SEQUENCE</scope>
    <source>
        <strain evidence="2">Volc-1</strain>
    </source>
</reference>